<evidence type="ECO:0000256" key="1">
    <source>
        <dbReference type="SAM" id="MobiDB-lite"/>
    </source>
</evidence>
<dbReference type="Proteomes" id="UP000598174">
    <property type="component" value="Unassembled WGS sequence"/>
</dbReference>
<sequence length="192" mass="20731">MCLVQDLLNSAGRPAAAVPDLLETETAAQAWLDASLRTWGEQTGRAARRITVPGEDLPALRELRDQVGGWFTDEAGEHPPRPVRADLTFHDGRLSFEPSGDGAAAVASVVYLEALLASHTGTLGRLKTCRNPSCGAAFYDLSRNGTRVWHDMRTCGNTMNLRASRARRRESPSEGRSPHGERPAGPDTLTGT</sequence>
<accession>A0A919JB64</accession>
<dbReference type="PANTHER" id="PTHR35525:SF3">
    <property type="entry name" value="BLL6575 PROTEIN"/>
    <property type="match status" value="1"/>
</dbReference>
<feature type="compositionally biased region" description="Basic and acidic residues" evidence="1">
    <location>
        <begin position="169"/>
        <end position="184"/>
    </location>
</feature>
<dbReference type="EMBL" id="BOMM01000094">
    <property type="protein sequence ID" value="GIE16647.1"/>
    <property type="molecule type" value="Genomic_DNA"/>
</dbReference>
<evidence type="ECO:0000259" key="2">
    <source>
        <dbReference type="Pfam" id="PF11706"/>
    </source>
</evidence>
<name>A0A919JB64_9ACTN</name>
<dbReference type="InterPro" id="IPR023286">
    <property type="entry name" value="ABATE_dom_sf"/>
</dbReference>
<dbReference type="RefSeq" id="WP_203822968.1">
    <property type="nucleotide sequence ID" value="NZ_BAAABP010000023.1"/>
</dbReference>
<feature type="region of interest" description="Disordered" evidence="1">
    <location>
        <begin position="160"/>
        <end position="192"/>
    </location>
</feature>
<dbReference type="InterPro" id="IPR021005">
    <property type="entry name" value="Znf_CGNR"/>
</dbReference>
<proteinExistence type="predicted"/>
<evidence type="ECO:0000313" key="3">
    <source>
        <dbReference type="EMBL" id="GIE16647.1"/>
    </source>
</evidence>
<dbReference type="SUPFAM" id="SSF160904">
    <property type="entry name" value="Jann2411-like"/>
    <property type="match status" value="1"/>
</dbReference>
<comment type="caution">
    <text evidence="3">The sequence shown here is derived from an EMBL/GenBank/DDBJ whole genome shotgun (WGS) entry which is preliminary data.</text>
</comment>
<organism evidence="3 4">
    <name type="scientific">Paractinoplanes ferrugineus</name>
    <dbReference type="NCBI Taxonomy" id="113564"/>
    <lineage>
        <taxon>Bacteria</taxon>
        <taxon>Bacillati</taxon>
        <taxon>Actinomycetota</taxon>
        <taxon>Actinomycetes</taxon>
        <taxon>Micromonosporales</taxon>
        <taxon>Micromonosporaceae</taxon>
        <taxon>Paractinoplanes</taxon>
    </lineage>
</organism>
<reference evidence="3" key="1">
    <citation type="submission" date="2021-01" db="EMBL/GenBank/DDBJ databases">
        <title>Whole genome shotgun sequence of Actinoplanes ferrugineus NBRC 15555.</title>
        <authorList>
            <person name="Komaki H."/>
            <person name="Tamura T."/>
        </authorList>
    </citation>
    <scope>NUCLEOTIDE SEQUENCE</scope>
    <source>
        <strain evidence="3">NBRC 15555</strain>
    </source>
</reference>
<protein>
    <recommendedName>
        <fullName evidence="2">Zinc finger CGNR domain-containing protein</fullName>
    </recommendedName>
</protein>
<dbReference type="Pfam" id="PF11706">
    <property type="entry name" value="zf-CGNR"/>
    <property type="match status" value="1"/>
</dbReference>
<keyword evidence="4" id="KW-1185">Reference proteome</keyword>
<dbReference type="Gene3D" id="1.10.3300.10">
    <property type="entry name" value="Jann2411-like domain"/>
    <property type="match status" value="1"/>
</dbReference>
<feature type="domain" description="Zinc finger CGNR" evidence="2">
    <location>
        <begin position="125"/>
        <end position="168"/>
    </location>
</feature>
<dbReference type="InterPro" id="IPR010852">
    <property type="entry name" value="ABATE"/>
</dbReference>
<dbReference type="AlphaFoldDB" id="A0A919JB64"/>
<gene>
    <name evidence="3" type="ORF">Afe05nite_84870</name>
</gene>
<dbReference type="PANTHER" id="PTHR35525">
    <property type="entry name" value="BLL6575 PROTEIN"/>
    <property type="match status" value="1"/>
</dbReference>
<evidence type="ECO:0000313" key="4">
    <source>
        <dbReference type="Proteomes" id="UP000598174"/>
    </source>
</evidence>